<dbReference type="EMBL" id="CAPB01000022">
    <property type="protein sequence ID" value="CCO94058.1"/>
    <property type="molecule type" value="Genomic_DNA"/>
</dbReference>
<protein>
    <submittedName>
        <fullName evidence="2">Uncharacterized protein</fullName>
    </submittedName>
</protein>
<proteinExistence type="predicted"/>
<comment type="caution">
    <text evidence="2">The sequence shown here is derived from an EMBL/GenBank/DDBJ whole genome shotgun (WGS) entry which is preliminary data.</text>
</comment>
<sequence>MPSAWESVSYHAVGDNRLTKRQLRDQPAEPARRFSQNYFVT</sequence>
<evidence type="ECO:0000256" key="1">
    <source>
        <dbReference type="SAM" id="MobiDB-lite"/>
    </source>
</evidence>
<feature type="compositionally biased region" description="Basic and acidic residues" evidence="1">
    <location>
        <begin position="22"/>
        <end position="32"/>
    </location>
</feature>
<evidence type="ECO:0000313" key="3">
    <source>
        <dbReference type="Proteomes" id="UP000013111"/>
    </source>
</evidence>
<dbReference type="Proteomes" id="UP000013111">
    <property type="component" value="Unassembled WGS sequence"/>
</dbReference>
<evidence type="ECO:0000313" key="2">
    <source>
        <dbReference type="EMBL" id="CCO94058.1"/>
    </source>
</evidence>
<reference evidence="2 3" key="1">
    <citation type="submission" date="2012-11" db="EMBL/GenBank/DDBJ databases">
        <authorList>
            <person name="Linke B."/>
        </authorList>
    </citation>
    <scope>NUCLEOTIDE SEQUENCE [LARGE SCALE GENOMIC DNA]</scope>
    <source>
        <strain evidence="3">CFBP 1232</strain>
    </source>
</reference>
<name>A0A831A2Z8_ERWAM</name>
<organism evidence="2 3">
    <name type="scientific">Erwinia amylovora NBRC 12687 = CFBP 1232</name>
    <dbReference type="NCBI Taxonomy" id="1219359"/>
    <lineage>
        <taxon>Bacteria</taxon>
        <taxon>Pseudomonadati</taxon>
        <taxon>Pseudomonadota</taxon>
        <taxon>Gammaproteobacteria</taxon>
        <taxon>Enterobacterales</taxon>
        <taxon>Erwiniaceae</taxon>
        <taxon>Erwinia</taxon>
    </lineage>
</organism>
<gene>
    <name evidence="2" type="ORF">BN437_2131</name>
</gene>
<feature type="region of interest" description="Disordered" evidence="1">
    <location>
        <begin position="18"/>
        <end position="41"/>
    </location>
</feature>
<accession>A0A831A2Z8</accession>
<reference evidence="2 3" key="2">
    <citation type="submission" date="2013-04" db="EMBL/GenBank/DDBJ databases">
        <title>Comparative genomics of 12 strains of Erwinia amylovora identifies a pan-genome with a large conserved core and provides insights into host specificity.</title>
        <authorList>
            <person name="Mann R.A."/>
            <person name="Smits T.H.M."/>
            <person name="Buehlmann A."/>
            <person name="Blom J."/>
            <person name="Goesmann A."/>
            <person name="Frey J.E."/>
            <person name="Plummer K.M."/>
            <person name="Beer S.V."/>
            <person name="Luck J."/>
            <person name="Duffy B."/>
            <person name="Rodoni B."/>
        </authorList>
    </citation>
    <scope>NUCLEOTIDE SEQUENCE [LARGE SCALE GENOMIC DNA]</scope>
    <source>
        <strain evidence="3">CFBP 1232</strain>
    </source>
</reference>
<dbReference type="AlphaFoldDB" id="A0A831A2Z8"/>